<accession>A0ABN6D997</accession>
<feature type="region of interest" description="Disordered" evidence="1">
    <location>
        <begin position="245"/>
        <end position="267"/>
    </location>
</feature>
<dbReference type="Proteomes" id="UP000824366">
    <property type="component" value="Chromosome"/>
</dbReference>
<keyword evidence="4" id="KW-1185">Reference proteome</keyword>
<feature type="domain" description="Transposase InsH N-terminal" evidence="2">
    <location>
        <begin position="73"/>
        <end position="139"/>
    </location>
</feature>
<dbReference type="InterPro" id="IPR008490">
    <property type="entry name" value="Transposase_InsH_N"/>
</dbReference>
<sequence>MQSVDFFSSRIDAHNQFERPAGGFVHMVSLESNRSGYCGQVRTPEPLRSNPQILKSDDMFGISVVVVGGGRSNAGRPKLPIRLMVSLLYLKNSFNLSDEELVTRWCENIVWQYFSGMHYLHYYEHRLPCDATQIGHFRKALGEDGIELLLKATIDTAVAIEAVRPQDLEWMIVDTTVQEKAIANPMDSRLLEIARHKIVSAAKRAGIQLKRPLPKKARPCAGWQEATSMPNSSAVFSARSNASASSWASSSGRRNKSNASVKAKPENPMSFVSRAPWRYHTNTAWCWVHAPSPAIPMTATS</sequence>
<evidence type="ECO:0000313" key="3">
    <source>
        <dbReference type="EMBL" id="BCO27406.1"/>
    </source>
</evidence>
<evidence type="ECO:0000256" key="1">
    <source>
        <dbReference type="SAM" id="MobiDB-lite"/>
    </source>
</evidence>
<name>A0ABN6D997_9BURK</name>
<protein>
    <recommendedName>
        <fullName evidence="2">Transposase InsH N-terminal domain-containing protein</fullName>
    </recommendedName>
</protein>
<dbReference type="PANTHER" id="PTHR33803:SF3">
    <property type="entry name" value="BLL1974 PROTEIN"/>
    <property type="match status" value="1"/>
</dbReference>
<evidence type="ECO:0000259" key="2">
    <source>
        <dbReference type="Pfam" id="PF05598"/>
    </source>
</evidence>
<dbReference type="EMBL" id="AP024238">
    <property type="protein sequence ID" value="BCO27406.1"/>
    <property type="molecule type" value="Genomic_DNA"/>
</dbReference>
<organism evidence="3 4">
    <name type="scientific">Rhodoferax lithotrophicus</name>
    <dbReference type="NCBI Taxonomy" id="2798804"/>
    <lineage>
        <taxon>Bacteria</taxon>
        <taxon>Pseudomonadati</taxon>
        <taxon>Pseudomonadota</taxon>
        <taxon>Betaproteobacteria</taxon>
        <taxon>Burkholderiales</taxon>
        <taxon>Comamonadaceae</taxon>
        <taxon>Rhodoferax</taxon>
    </lineage>
</organism>
<dbReference type="Pfam" id="PF05598">
    <property type="entry name" value="DUF772"/>
    <property type="match status" value="1"/>
</dbReference>
<dbReference type="PANTHER" id="PTHR33803">
    <property type="entry name" value="IS1478 TRANSPOSASE"/>
    <property type="match status" value="1"/>
</dbReference>
<evidence type="ECO:0000313" key="4">
    <source>
        <dbReference type="Proteomes" id="UP000824366"/>
    </source>
</evidence>
<gene>
    <name evidence="3" type="ORF">MIZ03_2294</name>
</gene>
<proteinExistence type="predicted"/>
<reference evidence="3 4" key="1">
    <citation type="journal article" date="2021" name="Microbiol. Spectr.">
        <title>A Single Bacterium Capable of Oxidation and Reduction of Iron at Circumneutral pH.</title>
        <authorList>
            <person name="Kato S."/>
            <person name="Ohkuma M."/>
        </authorList>
    </citation>
    <scope>NUCLEOTIDE SEQUENCE [LARGE SCALE GENOMIC DNA]</scope>
    <source>
        <strain evidence="3 4">MIZ03</strain>
    </source>
</reference>